<reference evidence="2 3" key="1">
    <citation type="journal article" date="2021" name="Elife">
        <title>Chloroplast acquisition without the gene transfer in kleptoplastic sea slugs, Plakobranchus ocellatus.</title>
        <authorList>
            <person name="Maeda T."/>
            <person name="Takahashi S."/>
            <person name="Yoshida T."/>
            <person name="Shimamura S."/>
            <person name="Takaki Y."/>
            <person name="Nagai Y."/>
            <person name="Toyoda A."/>
            <person name="Suzuki Y."/>
            <person name="Arimoto A."/>
            <person name="Ishii H."/>
            <person name="Satoh N."/>
            <person name="Nishiyama T."/>
            <person name="Hasebe M."/>
            <person name="Maruyama T."/>
            <person name="Minagawa J."/>
            <person name="Obokata J."/>
            <person name="Shigenobu S."/>
        </authorList>
    </citation>
    <scope>NUCLEOTIDE SEQUENCE [LARGE SCALE GENOMIC DNA]</scope>
</reference>
<dbReference type="GO" id="GO:0005829">
    <property type="term" value="C:cytosol"/>
    <property type="evidence" value="ECO:0007669"/>
    <property type="project" value="GOC"/>
</dbReference>
<keyword evidence="1" id="KW-1133">Transmembrane helix</keyword>
<dbReference type="GO" id="GO:0032456">
    <property type="term" value="P:endocytic recycling"/>
    <property type="evidence" value="ECO:0007669"/>
    <property type="project" value="TreeGrafter"/>
</dbReference>
<gene>
    <name evidence="2" type="ORF">ElyMa_000165300</name>
</gene>
<dbReference type="PANTHER" id="PTHR14190">
    <property type="entry name" value="SUPPRESSOR OF ACTIN MUTATIONS 2/VACUOLAR PROTEIN SORTING 52"/>
    <property type="match status" value="1"/>
</dbReference>
<dbReference type="Proteomes" id="UP000762676">
    <property type="component" value="Unassembled WGS sequence"/>
</dbReference>
<evidence type="ECO:0000256" key="1">
    <source>
        <dbReference type="SAM" id="Phobius"/>
    </source>
</evidence>
<dbReference type="GO" id="GO:0019905">
    <property type="term" value="F:syntaxin binding"/>
    <property type="evidence" value="ECO:0007669"/>
    <property type="project" value="TreeGrafter"/>
</dbReference>
<keyword evidence="1" id="KW-0812">Transmembrane</keyword>
<dbReference type="GO" id="GO:0007041">
    <property type="term" value="P:lysosomal transport"/>
    <property type="evidence" value="ECO:0007669"/>
    <property type="project" value="TreeGrafter"/>
</dbReference>
<name>A0AAV4ES49_9GAST</name>
<proteinExistence type="predicted"/>
<protein>
    <submittedName>
        <fullName evidence="2">Vacuolar protein sorting-associated protein 52-like protein</fullName>
    </submittedName>
</protein>
<accession>A0AAV4ES49</accession>
<evidence type="ECO:0000313" key="3">
    <source>
        <dbReference type="Proteomes" id="UP000762676"/>
    </source>
</evidence>
<dbReference type="GO" id="GO:0042147">
    <property type="term" value="P:retrograde transport, endosome to Golgi"/>
    <property type="evidence" value="ECO:0007669"/>
    <property type="project" value="TreeGrafter"/>
</dbReference>
<organism evidence="2 3">
    <name type="scientific">Elysia marginata</name>
    <dbReference type="NCBI Taxonomy" id="1093978"/>
    <lineage>
        <taxon>Eukaryota</taxon>
        <taxon>Metazoa</taxon>
        <taxon>Spiralia</taxon>
        <taxon>Lophotrochozoa</taxon>
        <taxon>Mollusca</taxon>
        <taxon>Gastropoda</taxon>
        <taxon>Heterobranchia</taxon>
        <taxon>Euthyneura</taxon>
        <taxon>Panpulmonata</taxon>
        <taxon>Sacoglossa</taxon>
        <taxon>Placobranchoidea</taxon>
        <taxon>Plakobranchidae</taxon>
        <taxon>Elysia</taxon>
    </lineage>
</organism>
<dbReference type="AlphaFoldDB" id="A0AAV4ES49"/>
<dbReference type="InterPro" id="IPR007258">
    <property type="entry name" value="Vps52"/>
</dbReference>
<dbReference type="GO" id="GO:0000938">
    <property type="term" value="C:GARP complex"/>
    <property type="evidence" value="ECO:0007669"/>
    <property type="project" value="TreeGrafter"/>
</dbReference>
<sequence length="112" mass="13469">MTNYQIPQNTLLKFRIFNEFLMANERHVAKEVRDEYVDTMSKIYYSYFKSYSSRLIKLQIEIQLIIRILIKTSFYIILYITLPSFYSNIPESCQLRNIPFRWVDGNPQTLAP</sequence>
<dbReference type="PANTHER" id="PTHR14190:SF7">
    <property type="entry name" value="VACUOLAR PROTEIN SORTING-ASSOCIATED PROTEIN 52 HOMOLOG"/>
    <property type="match status" value="1"/>
</dbReference>
<dbReference type="GO" id="GO:0006896">
    <property type="term" value="P:Golgi to vacuole transport"/>
    <property type="evidence" value="ECO:0007669"/>
    <property type="project" value="TreeGrafter"/>
</dbReference>
<comment type="caution">
    <text evidence="2">The sequence shown here is derived from an EMBL/GenBank/DDBJ whole genome shotgun (WGS) entry which is preliminary data.</text>
</comment>
<keyword evidence="3" id="KW-1185">Reference proteome</keyword>
<feature type="transmembrane region" description="Helical" evidence="1">
    <location>
        <begin position="64"/>
        <end position="86"/>
    </location>
</feature>
<evidence type="ECO:0000313" key="2">
    <source>
        <dbReference type="EMBL" id="GFR63852.1"/>
    </source>
</evidence>
<dbReference type="EMBL" id="BMAT01000315">
    <property type="protein sequence ID" value="GFR63852.1"/>
    <property type="molecule type" value="Genomic_DNA"/>
</dbReference>
<keyword evidence="1" id="KW-0472">Membrane</keyword>